<organism evidence="1 2">
    <name type="scientific">Marasmius oreades</name>
    <name type="common">fairy-ring Marasmius</name>
    <dbReference type="NCBI Taxonomy" id="181124"/>
    <lineage>
        <taxon>Eukaryota</taxon>
        <taxon>Fungi</taxon>
        <taxon>Dikarya</taxon>
        <taxon>Basidiomycota</taxon>
        <taxon>Agaricomycotina</taxon>
        <taxon>Agaricomycetes</taxon>
        <taxon>Agaricomycetidae</taxon>
        <taxon>Agaricales</taxon>
        <taxon>Marasmiineae</taxon>
        <taxon>Marasmiaceae</taxon>
        <taxon>Marasmius</taxon>
    </lineage>
</organism>
<proteinExistence type="predicted"/>
<dbReference type="KEGG" id="more:E1B28_008877"/>
<keyword evidence="2" id="KW-1185">Reference proteome</keyword>
<dbReference type="OrthoDB" id="2013972at2759"/>
<gene>
    <name evidence="1" type="ORF">E1B28_008877</name>
</gene>
<accession>A0A9P7RZW8</accession>
<dbReference type="Proteomes" id="UP001049176">
    <property type="component" value="Chromosome 5"/>
</dbReference>
<reference evidence="1" key="1">
    <citation type="journal article" date="2021" name="Genome Biol. Evol.">
        <title>The assembled and annotated genome of the fairy-ring fungus Marasmius oreades.</title>
        <authorList>
            <person name="Hiltunen M."/>
            <person name="Ament-Velasquez S.L."/>
            <person name="Johannesson H."/>
        </authorList>
    </citation>
    <scope>NUCLEOTIDE SEQUENCE</scope>
    <source>
        <strain evidence="1">03SP1</strain>
    </source>
</reference>
<evidence type="ECO:0000313" key="1">
    <source>
        <dbReference type="EMBL" id="KAG7092527.1"/>
    </source>
</evidence>
<protein>
    <submittedName>
        <fullName evidence="1">Uncharacterized protein</fullName>
    </submittedName>
</protein>
<dbReference type="GeneID" id="66077953"/>
<dbReference type="EMBL" id="CM032185">
    <property type="protein sequence ID" value="KAG7092527.1"/>
    <property type="molecule type" value="Genomic_DNA"/>
</dbReference>
<name>A0A9P7RZW8_9AGAR</name>
<comment type="caution">
    <text evidence="1">The sequence shown here is derived from an EMBL/GenBank/DDBJ whole genome shotgun (WGS) entry which is preliminary data.</text>
</comment>
<evidence type="ECO:0000313" key="2">
    <source>
        <dbReference type="Proteomes" id="UP001049176"/>
    </source>
</evidence>
<dbReference type="RefSeq" id="XP_043008997.1">
    <property type="nucleotide sequence ID" value="XM_043153712.1"/>
</dbReference>
<dbReference type="InterPro" id="IPR029063">
    <property type="entry name" value="SAM-dependent_MTases_sf"/>
</dbReference>
<dbReference type="SUPFAM" id="SSF53335">
    <property type="entry name" value="S-adenosyl-L-methionine-dependent methyltransferases"/>
    <property type="match status" value="1"/>
</dbReference>
<sequence length="90" mass="10270">MPSGSSASEISYVGEDDSDFFRNLHGRTINNMNSIYLLPADEDETKRFGLHQRMMQFVFEGKNYVGPVRETLQFGQHRRILDLGTGSGLW</sequence>
<dbReference type="AlphaFoldDB" id="A0A9P7RZW8"/>